<sequence>MRAGWAEARPWQTNVALGLIGLGMIAVARQLVVEEDHYVLGHAAVSCVHLGLYLAALLVVWLRPANVDRWTFGVILVVAVACRLVVLFPPPVGSTDVYRYAWDGVVQHAHINPYRYVASDPALAALREPNQDLYDSMNRRDYAHTIYPPVAQVLFYLITWISPTVTAMKTAMMLFEGLTLWGLVLMLREMGLRREQAIVYAWCPLVMWELAGAGHLDATAMAFIVLAFLFRYKEKPGWVGVFLGLAFLTKFYPIVLFPALYRRGDWKMPAVIVGMTVGFYAMYLSVGKMVFGFAGTYVQEEGMESGTRYFLLSLVQHVPGLHGTPNGVFLGFAAVVMLGVTVWAWVVATPKDAKPMAFLRPAFGAAMALMLLFSPHYPWYVAWLVPFLCLMPNLPVLAYVGGLFYLCTTAMAVGYGPKQYLLNEYLYGTVVAAVIIEVILRQTPWTRGWFLPSTDDLPVLSSAVAP</sequence>
<evidence type="ECO:0000313" key="3">
    <source>
        <dbReference type="Proteomes" id="UP000000343"/>
    </source>
</evidence>
<dbReference type="KEGG" id="acm:AciX9_1801"/>
<accession>E8WZG1</accession>
<protein>
    <recommendedName>
        <fullName evidence="4">DUF2029 domain-containing protein</fullName>
    </recommendedName>
</protein>
<gene>
    <name evidence="2" type="ordered locus">AciX9_1801</name>
</gene>
<dbReference type="EMBL" id="CP002480">
    <property type="protein sequence ID" value="ADW68849.1"/>
    <property type="molecule type" value="Genomic_DNA"/>
</dbReference>
<dbReference type="PaxDb" id="1198114-AciX9_1801"/>
<dbReference type="GO" id="GO:0016758">
    <property type="term" value="F:hexosyltransferase activity"/>
    <property type="evidence" value="ECO:0007669"/>
    <property type="project" value="InterPro"/>
</dbReference>
<feature type="transmembrane region" description="Helical" evidence="1">
    <location>
        <begin position="199"/>
        <end position="232"/>
    </location>
</feature>
<feature type="transmembrane region" description="Helical" evidence="1">
    <location>
        <begin position="268"/>
        <end position="286"/>
    </location>
</feature>
<keyword evidence="1" id="KW-0812">Transmembrane</keyword>
<feature type="transmembrane region" description="Helical" evidence="1">
    <location>
        <begin position="420"/>
        <end position="440"/>
    </location>
</feature>
<evidence type="ECO:0000256" key="1">
    <source>
        <dbReference type="SAM" id="Phobius"/>
    </source>
</evidence>
<dbReference type="Proteomes" id="UP000000343">
    <property type="component" value="Chromosome"/>
</dbReference>
<dbReference type="eggNOG" id="COG1216">
    <property type="taxonomic scope" value="Bacteria"/>
</dbReference>
<evidence type="ECO:0000313" key="2">
    <source>
        <dbReference type="EMBL" id="ADW68849.1"/>
    </source>
</evidence>
<reference evidence="3" key="1">
    <citation type="submission" date="2011-01" db="EMBL/GenBank/DDBJ databases">
        <title>Complete sequence of chromosome of Acidobacterium sp. MP5ACTX9.</title>
        <authorList>
            <consortium name="US DOE Joint Genome Institute"/>
            <person name="Lucas S."/>
            <person name="Copeland A."/>
            <person name="Lapidus A."/>
            <person name="Cheng J.-F."/>
            <person name="Goodwin L."/>
            <person name="Pitluck S."/>
            <person name="Teshima H."/>
            <person name="Detter J.C."/>
            <person name="Han C."/>
            <person name="Tapia R."/>
            <person name="Land M."/>
            <person name="Hauser L."/>
            <person name="Kyrpides N."/>
            <person name="Ivanova N."/>
            <person name="Ovchinnikova G."/>
            <person name="Pagani I."/>
            <person name="Rawat S.R."/>
            <person name="Mannisto M."/>
            <person name="Haggblom M.M."/>
            <person name="Woyke T."/>
        </authorList>
    </citation>
    <scope>NUCLEOTIDE SEQUENCE [LARGE SCALE GENOMIC DNA]</scope>
    <source>
        <strain evidence="3">MP5ACTX9</strain>
    </source>
</reference>
<keyword evidence="3" id="KW-1185">Reference proteome</keyword>
<organism evidence="3">
    <name type="scientific">Granulicella tundricola (strain ATCC BAA-1859 / DSM 23138 / MP5ACTX9)</name>
    <dbReference type="NCBI Taxonomy" id="1198114"/>
    <lineage>
        <taxon>Bacteria</taxon>
        <taxon>Pseudomonadati</taxon>
        <taxon>Acidobacteriota</taxon>
        <taxon>Terriglobia</taxon>
        <taxon>Terriglobales</taxon>
        <taxon>Acidobacteriaceae</taxon>
        <taxon>Granulicella</taxon>
    </lineage>
</organism>
<keyword evidence="1" id="KW-0472">Membrane</keyword>
<dbReference type="GO" id="GO:0005886">
    <property type="term" value="C:plasma membrane"/>
    <property type="evidence" value="ECO:0007669"/>
    <property type="project" value="UniProtKB-SubCell"/>
</dbReference>
<keyword evidence="1" id="KW-1133">Transmembrane helix</keyword>
<feature type="transmembrane region" description="Helical" evidence="1">
    <location>
        <begin position="12"/>
        <end position="32"/>
    </location>
</feature>
<evidence type="ECO:0008006" key="4">
    <source>
        <dbReference type="Google" id="ProtNLM"/>
    </source>
</evidence>
<feature type="transmembrane region" description="Helical" evidence="1">
    <location>
        <begin position="170"/>
        <end position="187"/>
    </location>
</feature>
<proteinExistence type="predicted"/>
<dbReference type="RefSeq" id="WP_013580168.1">
    <property type="nucleotide sequence ID" value="NC_015064.1"/>
</dbReference>
<feature type="transmembrane region" description="Helical" evidence="1">
    <location>
        <begin position="328"/>
        <end position="346"/>
    </location>
</feature>
<feature type="transmembrane region" description="Helical" evidence="1">
    <location>
        <begin position="238"/>
        <end position="261"/>
    </location>
</feature>
<feature type="transmembrane region" description="Helical" evidence="1">
    <location>
        <begin position="69"/>
        <end position="88"/>
    </location>
</feature>
<dbReference type="AlphaFoldDB" id="E8WZG1"/>
<dbReference type="Pfam" id="PF26314">
    <property type="entry name" value="MptA_B_family"/>
    <property type="match status" value="1"/>
</dbReference>
<feature type="transmembrane region" description="Helical" evidence="1">
    <location>
        <begin position="38"/>
        <end position="62"/>
    </location>
</feature>
<dbReference type="STRING" id="1198114.AciX9_1801"/>
<name>E8WZG1_GRATM</name>
<dbReference type="HOGENOM" id="CLU_029930_1_0_0"/>
<feature type="transmembrane region" description="Helical" evidence="1">
    <location>
        <begin position="383"/>
        <end position="408"/>
    </location>
</feature>
<feature type="transmembrane region" description="Helical" evidence="1">
    <location>
        <begin position="358"/>
        <end position="377"/>
    </location>
</feature>